<gene>
    <name evidence="5" type="ordered locus">Mahau_0474</name>
</gene>
<keyword evidence="3" id="KW-0560">Oxidoreductase</keyword>
<dbReference type="InterPro" id="IPR013149">
    <property type="entry name" value="ADH-like_C"/>
</dbReference>
<keyword evidence="6" id="KW-1185">Reference proteome</keyword>
<reference evidence="6" key="1">
    <citation type="submission" date="2010-11" db="EMBL/GenBank/DDBJ databases">
        <title>The complete genome of Mahella australiensis DSM 15567.</title>
        <authorList>
            <consortium name="US DOE Joint Genome Institute (JGI-PGF)"/>
            <person name="Lucas S."/>
            <person name="Copeland A."/>
            <person name="Lapidus A."/>
            <person name="Bruce D."/>
            <person name="Goodwin L."/>
            <person name="Pitluck S."/>
            <person name="Kyrpides N."/>
            <person name="Mavromatis K."/>
            <person name="Pagani I."/>
            <person name="Ivanova N."/>
            <person name="Teshima H."/>
            <person name="Brettin T."/>
            <person name="Detter J.C."/>
            <person name="Han C."/>
            <person name="Tapia R."/>
            <person name="Land M."/>
            <person name="Hauser L."/>
            <person name="Markowitz V."/>
            <person name="Cheng J.-F."/>
            <person name="Hugenholtz P."/>
            <person name="Woyke T."/>
            <person name="Wu D."/>
            <person name="Spring S."/>
            <person name="Pukall R."/>
            <person name="Steenblock K."/>
            <person name="Schneider S."/>
            <person name="Klenk H.-P."/>
            <person name="Eisen J.A."/>
        </authorList>
    </citation>
    <scope>NUCLEOTIDE SEQUENCE [LARGE SCALE GENOMIC DNA]</scope>
    <source>
        <strain evidence="6">DSM 15567 / CIP 107919 / 50-1 BON</strain>
    </source>
</reference>
<dbReference type="CDD" id="cd08236">
    <property type="entry name" value="sugar_DH"/>
    <property type="match status" value="1"/>
</dbReference>
<dbReference type="KEGG" id="mas:Mahau_0474"/>
<sequence>MKALMYYGPEDLRVTEVPEPVPLKNEALIKIKTCGICGSDVHGYLGITGRRIAPMVMGHEFSGEIVRFGEGTVCDYKIGDRVTVQPVDFCGECENCKNGYTNVCLNKRFFGVMDVNGAFEEYLAVPVKLLYKLPDNISFDEGALIEPLAVAYCGVKKAGDITGKNVLIAGGGTIGQMILSVVKAKNAKNIIVSDLSEFRLDMAKKLGATHVINPKDKNTDEFQRDIQNILDGRLVDVAFEAVGIAPTVTQALSSLKTQGTCIWVGNSAKMIELNMQDVVTKELKIFGTYIYTHEEFGETIDFLSETNLNLNTLISKEIDLEQAPAMFAELAKTTDKYLKVVVKF</sequence>
<dbReference type="InterPro" id="IPR011032">
    <property type="entry name" value="GroES-like_sf"/>
</dbReference>
<evidence type="ECO:0000256" key="3">
    <source>
        <dbReference type="ARBA" id="ARBA00023002"/>
    </source>
</evidence>
<evidence type="ECO:0000256" key="1">
    <source>
        <dbReference type="ARBA" id="ARBA00022723"/>
    </source>
</evidence>
<organism evidence="5 6">
    <name type="scientific">Mahella australiensis (strain DSM 15567 / CIP 107919 / 50-1 BON)</name>
    <dbReference type="NCBI Taxonomy" id="697281"/>
    <lineage>
        <taxon>Bacteria</taxon>
        <taxon>Bacillati</taxon>
        <taxon>Bacillota</taxon>
        <taxon>Clostridia</taxon>
        <taxon>Thermoanaerobacterales</taxon>
        <taxon>Thermoanaerobacterales Family IV. Incertae Sedis</taxon>
        <taxon>Mahella</taxon>
    </lineage>
</organism>
<evidence type="ECO:0000313" key="6">
    <source>
        <dbReference type="Proteomes" id="UP000008457"/>
    </source>
</evidence>
<dbReference type="OrthoDB" id="9777057at2"/>
<dbReference type="EMBL" id="CP002360">
    <property type="protein sequence ID" value="AEE95687.1"/>
    <property type="molecule type" value="Genomic_DNA"/>
</dbReference>
<reference evidence="5 6" key="2">
    <citation type="journal article" date="2011" name="Stand. Genomic Sci.">
        <title>Complete genome sequence of Mahella australiensis type strain (50-1 BON).</title>
        <authorList>
            <person name="Sikorski J."/>
            <person name="Teshima H."/>
            <person name="Nolan M."/>
            <person name="Lucas S."/>
            <person name="Hammon N."/>
            <person name="Deshpande S."/>
            <person name="Cheng J.F."/>
            <person name="Pitluck S."/>
            <person name="Liolios K."/>
            <person name="Pagani I."/>
            <person name="Ivanova N."/>
            <person name="Huntemann M."/>
            <person name="Mavromatis K."/>
            <person name="Ovchinikova G."/>
            <person name="Pati A."/>
            <person name="Tapia R."/>
            <person name="Han C."/>
            <person name="Goodwin L."/>
            <person name="Chen A."/>
            <person name="Palaniappan K."/>
            <person name="Land M."/>
            <person name="Hauser L."/>
            <person name="Ngatchou-Djao O.D."/>
            <person name="Rohde M."/>
            <person name="Pukall R."/>
            <person name="Spring S."/>
            <person name="Abt B."/>
            <person name="Goker M."/>
            <person name="Detter J.C."/>
            <person name="Woyke T."/>
            <person name="Bristow J."/>
            <person name="Markowitz V."/>
            <person name="Hugenholtz P."/>
            <person name="Eisen J.A."/>
            <person name="Kyrpides N.C."/>
            <person name="Klenk H.P."/>
            <person name="Lapidus A."/>
        </authorList>
    </citation>
    <scope>NUCLEOTIDE SEQUENCE [LARGE SCALE GENOMIC DNA]</scope>
    <source>
        <strain evidence="6">DSM 15567 / CIP 107919 / 50-1 BON</strain>
    </source>
</reference>
<feature type="domain" description="Enoyl reductase (ER)" evidence="4">
    <location>
        <begin position="8"/>
        <end position="342"/>
    </location>
</feature>
<dbReference type="Gene3D" id="3.90.180.10">
    <property type="entry name" value="Medium-chain alcohol dehydrogenases, catalytic domain"/>
    <property type="match status" value="1"/>
</dbReference>
<dbReference type="Proteomes" id="UP000008457">
    <property type="component" value="Chromosome"/>
</dbReference>
<dbReference type="InterPro" id="IPR036291">
    <property type="entry name" value="NAD(P)-bd_dom_sf"/>
</dbReference>
<keyword evidence="1" id="KW-0479">Metal-binding</keyword>
<dbReference type="InterPro" id="IPR050129">
    <property type="entry name" value="Zn_alcohol_dh"/>
</dbReference>
<dbReference type="PANTHER" id="PTHR43401:SF2">
    <property type="entry name" value="L-THREONINE 3-DEHYDROGENASE"/>
    <property type="match status" value="1"/>
</dbReference>
<dbReference type="RefSeq" id="WP_013780120.1">
    <property type="nucleotide sequence ID" value="NC_015520.1"/>
</dbReference>
<dbReference type="SUPFAM" id="SSF51735">
    <property type="entry name" value="NAD(P)-binding Rossmann-fold domains"/>
    <property type="match status" value="1"/>
</dbReference>
<dbReference type="STRING" id="697281.Mahau_0474"/>
<dbReference type="PANTHER" id="PTHR43401">
    <property type="entry name" value="L-THREONINE 3-DEHYDROGENASE"/>
    <property type="match status" value="1"/>
</dbReference>
<proteinExistence type="predicted"/>
<evidence type="ECO:0000256" key="2">
    <source>
        <dbReference type="ARBA" id="ARBA00022833"/>
    </source>
</evidence>
<dbReference type="HOGENOM" id="CLU_026673_11_0_9"/>
<dbReference type="InterPro" id="IPR013154">
    <property type="entry name" value="ADH-like_N"/>
</dbReference>
<protein>
    <submittedName>
        <fullName evidence="5">Alcohol dehydrogenase zinc-binding domain protein</fullName>
    </submittedName>
</protein>
<dbReference type="eggNOG" id="COG1063">
    <property type="taxonomic scope" value="Bacteria"/>
</dbReference>
<name>F3ZYU2_MAHA5</name>
<dbReference type="Pfam" id="PF00107">
    <property type="entry name" value="ADH_zinc_N"/>
    <property type="match status" value="1"/>
</dbReference>
<dbReference type="InterPro" id="IPR020843">
    <property type="entry name" value="ER"/>
</dbReference>
<evidence type="ECO:0000313" key="5">
    <source>
        <dbReference type="EMBL" id="AEE95687.1"/>
    </source>
</evidence>
<evidence type="ECO:0000259" key="4">
    <source>
        <dbReference type="SMART" id="SM00829"/>
    </source>
</evidence>
<dbReference type="GO" id="GO:0046872">
    <property type="term" value="F:metal ion binding"/>
    <property type="evidence" value="ECO:0007669"/>
    <property type="project" value="UniProtKB-KW"/>
</dbReference>
<dbReference type="GO" id="GO:0016491">
    <property type="term" value="F:oxidoreductase activity"/>
    <property type="evidence" value="ECO:0007669"/>
    <property type="project" value="UniProtKB-KW"/>
</dbReference>
<dbReference type="Pfam" id="PF08240">
    <property type="entry name" value="ADH_N"/>
    <property type="match status" value="1"/>
</dbReference>
<dbReference type="SUPFAM" id="SSF50129">
    <property type="entry name" value="GroES-like"/>
    <property type="match status" value="1"/>
</dbReference>
<dbReference type="SMART" id="SM00829">
    <property type="entry name" value="PKS_ER"/>
    <property type="match status" value="1"/>
</dbReference>
<keyword evidence="2" id="KW-0862">Zinc</keyword>
<dbReference type="Gene3D" id="3.40.50.720">
    <property type="entry name" value="NAD(P)-binding Rossmann-like Domain"/>
    <property type="match status" value="1"/>
</dbReference>
<accession>F3ZYU2</accession>
<dbReference type="AlphaFoldDB" id="F3ZYU2"/>